<evidence type="ECO:0000256" key="1">
    <source>
        <dbReference type="ARBA" id="ARBA00022491"/>
    </source>
</evidence>
<keyword evidence="1" id="KW-0678">Repressor</keyword>
<evidence type="ECO:0000256" key="3">
    <source>
        <dbReference type="ARBA" id="ARBA00023125"/>
    </source>
</evidence>
<dbReference type="InterPro" id="IPR029441">
    <property type="entry name" value="Cass2"/>
</dbReference>
<dbReference type="InterPro" id="IPR000551">
    <property type="entry name" value="MerR-type_HTH_dom"/>
</dbReference>
<evidence type="ECO:0000256" key="2">
    <source>
        <dbReference type="ARBA" id="ARBA00023015"/>
    </source>
</evidence>
<evidence type="ECO:0000313" key="6">
    <source>
        <dbReference type="EMBL" id="MPM08308.1"/>
    </source>
</evidence>
<dbReference type="SMART" id="SM00422">
    <property type="entry name" value="HTH_MERR"/>
    <property type="match status" value="1"/>
</dbReference>
<keyword evidence="3" id="KW-0238">DNA-binding</keyword>
<dbReference type="GO" id="GO:0003677">
    <property type="term" value="F:DNA binding"/>
    <property type="evidence" value="ECO:0007669"/>
    <property type="project" value="UniProtKB-KW"/>
</dbReference>
<protein>
    <recommendedName>
        <fullName evidence="5">HTH merR-type domain-containing protein</fullName>
    </recommendedName>
</protein>
<organism evidence="6">
    <name type="scientific">bioreactor metagenome</name>
    <dbReference type="NCBI Taxonomy" id="1076179"/>
    <lineage>
        <taxon>unclassified sequences</taxon>
        <taxon>metagenomes</taxon>
        <taxon>ecological metagenomes</taxon>
    </lineage>
</organism>
<dbReference type="Pfam" id="PF13411">
    <property type="entry name" value="MerR_1"/>
    <property type="match status" value="1"/>
</dbReference>
<proteinExistence type="predicted"/>
<accession>A0A644WXU3</accession>
<dbReference type="CDD" id="cd00592">
    <property type="entry name" value="HTH_MerR-like"/>
    <property type="match status" value="1"/>
</dbReference>
<dbReference type="Gene3D" id="1.10.1660.10">
    <property type="match status" value="1"/>
</dbReference>
<dbReference type="AlphaFoldDB" id="A0A644WXU3"/>
<dbReference type="Pfam" id="PF14526">
    <property type="entry name" value="Cass2"/>
    <property type="match status" value="1"/>
</dbReference>
<reference evidence="6" key="1">
    <citation type="submission" date="2019-08" db="EMBL/GenBank/DDBJ databases">
        <authorList>
            <person name="Kucharzyk K."/>
            <person name="Murdoch R.W."/>
            <person name="Higgins S."/>
            <person name="Loffler F."/>
        </authorList>
    </citation>
    <scope>NUCLEOTIDE SEQUENCE</scope>
</reference>
<dbReference type="PRINTS" id="PR00040">
    <property type="entry name" value="HTHMERR"/>
</dbReference>
<keyword evidence="4" id="KW-0804">Transcription</keyword>
<dbReference type="PANTHER" id="PTHR30204:SF69">
    <property type="entry name" value="MERR-FAMILY TRANSCRIPTIONAL REGULATOR"/>
    <property type="match status" value="1"/>
</dbReference>
<dbReference type="Gene3D" id="3.20.80.10">
    <property type="entry name" value="Regulatory factor, effector binding domain"/>
    <property type="match status" value="1"/>
</dbReference>
<dbReference type="GO" id="GO:0003700">
    <property type="term" value="F:DNA-binding transcription factor activity"/>
    <property type="evidence" value="ECO:0007669"/>
    <property type="project" value="InterPro"/>
</dbReference>
<dbReference type="PANTHER" id="PTHR30204">
    <property type="entry name" value="REDOX-CYCLING DRUG-SENSING TRANSCRIPTIONAL ACTIVATOR SOXR"/>
    <property type="match status" value="1"/>
</dbReference>
<name>A0A644WXU3_9ZZZZ</name>
<dbReference type="InterPro" id="IPR009061">
    <property type="entry name" value="DNA-bd_dom_put_sf"/>
</dbReference>
<dbReference type="SUPFAM" id="SSF55136">
    <property type="entry name" value="Probable bacterial effector-binding domain"/>
    <property type="match status" value="1"/>
</dbReference>
<feature type="domain" description="HTH merR-type" evidence="5">
    <location>
        <begin position="3"/>
        <end position="72"/>
    </location>
</feature>
<keyword evidence="2" id="KW-0805">Transcription regulation</keyword>
<sequence length="328" mass="37767">MEAMTISQVSKSFGISTRMLRYYEQVGLIESFRRDNYAYRIYNETTLSRLRQILILRKLRIPLKQIKVILQRPDAVTAIEIFRQNISELDDEIAALSTIRNILSHFIDELQKTTDVQIQHMITQDDIVLASIGSLSLTSINFKEDKTMDNLKKAEESLSKLNDVRIIYLPPATVAAAHHIGDDPESYTYKIIDQFVRDAGLCTIKPDLRHYGFNHPNPVDGTGYHGYETWVTIPDDLEVPAPLTKKQFAGGLYAAHMIAMGNFNEWEWLFDWVNKSEKYAFAGDMQDQEHMCGLLDEHLNYVSHVNLDNTEPEDLQLDLLMPVRERSK</sequence>
<evidence type="ECO:0000259" key="5">
    <source>
        <dbReference type="PROSITE" id="PS50937"/>
    </source>
</evidence>
<gene>
    <name evidence="6" type="ORF">SDC9_54620</name>
</gene>
<dbReference type="SUPFAM" id="SSF46955">
    <property type="entry name" value="Putative DNA-binding domain"/>
    <property type="match status" value="1"/>
</dbReference>
<evidence type="ECO:0000256" key="4">
    <source>
        <dbReference type="ARBA" id="ARBA00023163"/>
    </source>
</evidence>
<dbReference type="InterPro" id="IPR011256">
    <property type="entry name" value="Reg_factor_effector_dom_sf"/>
</dbReference>
<dbReference type="PROSITE" id="PS50937">
    <property type="entry name" value="HTH_MERR_2"/>
    <property type="match status" value="1"/>
</dbReference>
<comment type="caution">
    <text evidence="6">The sequence shown here is derived from an EMBL/GenBank/DDBJ whole genome shotgun (WGS) entry which is preliminary data.</text>
</comment>
<dbReference type="InterPro" id="IPR047057">
    <property type="entry name" value="MerR_fam"/>
</dbReference>
<dbReference type="EMBL" id="VSSQ01001436">
    <property type="protein sequence ID" value="MPM08308.1"/>
    <property type="molecule type" value="Genomic_DNA"/>
</dbReference>